<dbReference type="Pfam" id="PF20142">
    <property type="entry name" value="Scaffold"/>
    <property type="match status" value="1"/>
</dbReference>
<keyword evidence="5 7" id="KW-0573">Peptidoglycan synthesis</keyword>
<dbReference type="CDD" id="cd16913">
    <property type="entry name" value="YkuD_like"/>
    <property type="match status" value="1"/>
</dbReference>
<dbReference type="PANTHER" id="PTHR41533">
    <property type="entry name" value="L,D-TRANSPEPTIDASE HI_1667-RELATED"/>
    <property type="match status" value="1"/>
</dbReference>
<protein>
    <submittedName>
        <fullName evidence="10">Murein L,D-transpeptidase</fullName>
    </submittedName>
</protein>
<keyword evidence="8" id="KW-0732">Signal</keyword>
<dbReference type="Gene3D" id="1.10.101.10">
    <property type="entry name" value="PGBD-like superfamily/PGBD"/>
    <property type="match status" value="1"/>
</dbReference>
<feature type="domain" description="L,D-TPase catalytic" evidence="9">
    <location>
        <begin position="303"/>
        <end position="481"/>
    </location>
</feature>
<evidence type="ECO:0000256" key="2">
    <source>
        <dbReference type="ARBA" id="ARBA00005992"/>
    </source>
</evidence>
<keyword evidence="3" id="KW-0808">Transferase</keyword>
<dbReference type="Gene3D" id="2.40.440.10">
    <property type="entry name" value="L,D-transpeptidase catalytic domain-like"/>
    <property type="match status" value="1"/>
</dbReference>
<feature type="signal peptide" evidence="8">
    <location>
        <begin position="1"/>
        <end position="21"/>
    </location>
</feature>
<comment type="pathway">
    <text evidence="1 7">Cell wall biogenesis; peptidoglycan biosynthesis.</text>
</comment>
<feature type="active site" description="Nucleophile" evidence="7">
    <location>
        <position position="453"/>
    </location>
</feature>
<dbReference type="Pfam" id="PF03734">
    <property type="entry name" value="YkuD"/>
    <property type="match status" value="1"/>
</dbReference>
<keyword evidence="4 7" id="KW-0133">Cell shape</keyword>
<dbReference type="InterPro" id="IPR038063">
    <property type="entry name" value="Transpep_catalytic_dom"/>
</dbReference>
<organism evidence="10 11">
    <name type="scientific">Pseudoalteromonas lipolytica</name>
    <dbReference type="NCBI Taxonomy" id="570156"/>
    <lineage>
        <taxon>Bacteria</taxon>
        <taxon>Pseudomonadati</taxon>
        <taxon>Pseudomonadota</taxon>
        <taxon>Gammaproteobacteria</taxon>
        <taxon>Alteromonadales</taxon>
        <taxon>Pseudoalteromonadaceae</taxon>
        <taxon>Pseudoalteromonas</taxon>
    </lineage>
</organism>
<reference evidence="10 11" key="1">
    <citation type="submission" date="2018-08" db="EMBL/GenBank/DDBJ databases">
        <title>Draft genome sequence of Pseudoalteromonas donghaensis HJ51.</title>
        <authorList>
            <person name="Oh J."/>
            <person name="Roh D."/>
        </authorList>
    </citation>
    <scope>NUCLEOTIDE SEQUENCE [LARGE SCALE GENOMIC DNA]</scope>
    <source>
        <strain evidence="10 11">HJ51</strain>
    </source>
</reference>
<name>A0AAD0RZX8_9GAMM</name>
<evidence type="ECO:0000256" key="6">
    <source>
        <dbReference type="ARBA" id="ARBA00023316"/>
    </source>
</evidence>
<dbReference type="Pfam" id="PF01471">
    <property type="entry name" value="PG_binding_1"/>
    <property type="match status" value="1"/>
</dbReference>
<dbReference type="InterPro" id="IPR052905">
    <property type="entry name" value="LD-transpeptidase_YkuD-like"/>
</dbReference>
<dbReference type="InterPro" id="IPR045380">
    <property type="entry name" value="LD_TPept_scaffold_dom"/>
</dbReference>
<keyword evidence="6 7" id="KW-0961">Cell wall biogenesis/degradation</keyword>
<gene>
    <name evidence="10" type="ORF">D0907_09850</name>
</gene>
<dbReference type="EMBL" id="CP032090">
    <property type="protein sequence ID" value="AXV65553.1"/>
    <property type="molecule type" value="Genomic_DNA"/>
</dbReference>
<evidence type="ECO:0000256" key="1">
    <source>
        <dbReference type="ARBA" id="ARBA00004752"/>
    </source>
</evidence>
<dbReference type="InterPro" id="IPR036366">
    <property type="entry name" value="PGBDSf"/>
</dbReference>
<dbReference type="KEGG" id="pdj:D0907_09850"/>
<evidence type="ECO:0000259" key="9">
    <source>
        <dbReference type="PROSITE" id="PS52029"/>
    </source>
</evidence>
<dbReference type="GO" id="GO:0004180">
    <property type="term" value="F:carboxypeptidase activity"/>
    <property type="evidence" value="ECO:0007669"/>
    <property type="project" value="UniProtKB-ARBA"/>
</dbReference>
<comment type="similarity">
    <text evidence="2">Belongs to the YkuD family.</text>
</comment>
<feature type="chain" id="PRO_5042264884" evidence="8">
    <location>
        <begin position="22"/>
        <end position="539"/>
    </location>
</feature>
<dbReference type="GO" id="GO:0009252">
    <property type="term" value="P:peptidoglycan biosynthetic process"/>
    <property type="evidence" value="ECO:0007669"/>
    <property type="project" value="UniProtKB-KW"/>
</dbReference>
<dbReference type="GO" id="GO:0008360">
    <property type="term" value="P:regulation of cell shape"/>
    <property type="evidence" value="ECO:0007669"/>
    <property type="project" value="UniProtKB-UniRule"/>
</dbReference>
<evidence type="ECO:0000256" key="3">
    <source>
        <dbReference type="ARBA" id="ARBA00022679"/>
    </source>
</evidence>
<evidence type="ECO:0000256" key="5">
    <source>
        <dbReference type="ARBA" id="ARBA00022984"/>
    </source>
</evidence>
<dbReference type="PANTHER" id="PTHR41533:SF2">
    <property type="entry name" value="BLR7131 PROTEIN"/>
    <property type="match status" value="1"/>
</dbReference>
<evidence type="ECO:0000313" key="10">
    <source>
        <dbReference type="EMBL" id="AXV65553.1"/>
    </source>
</evidence>
<evidence type="ECO:0000256" key="7">
    <source>
        <dbReference type="PROSITE-ProRule" id="PRU01373"/>
    </source>
</evidence>
<dbReference type="AlphaFoldDB" id="A0AAD0RZX8"/>
<dbReference type="GO" id="GO:0071555">
    <property type="term" value="P:cell wall organization"/>
    <property type="evidence" value="ECO:0007669"/>
    <property type="project" value="UniProtKB-UniRule"/>
</dbReference>
<sequence>MKFIRYTALVSCLSFCIPALAENPYLQQQLEPILIGESHSVESELIHSPEMTVATYKANNFERVWSDFAYTKQALNLIAQAELEGLFPNDYHFDTLMALAKEIDKRGTQAVEAQFDVLMTDAIMTYAKHLIRGKVNPKLLSDTWNYEQSDVTPDAAAKALLKHVKSKSLEKGLNDLKSTLPHYKTLKDALVFYRELDTKGELANITLQNKVLKPGQSDPAVPLLKQKLQRLNYYSSGISDETSYDNELVEAVKKFQYLHQVADDGVIGNETIKLLNRDYSEYVNDILVNLERIRWVDNTITERFLIVNIAGYMLYLFEDNKLQWKTNVVVGQNYTKTPIFKGQMSYIVMNPTWTVPRSISGGIIKKMKDNPNYLNEKDFVVVDSRRNPVDSKSIDWANANRKNFPYWFVQQPSENNSLGQIKFMFPNKYSIYLHDTPAKSLFQQDQRAFSHGCVRVDEPLTLAEKILGTSDGWSRSKIDDAISAQETQKVTLSNPLDVFLMYWTVAANTDDGLHFYSDVYNRDPVLLKKLTKPLSNDSI</sequence>
<dbReference type="PROSITE" id="PS52029">
    <property type="entry name" value="LD_TPASE"/>
    <property type="match status" value="1"/>
</dbReference>
<dbReference type="RefSeq" id="WP_118844403.1">
    <property type="nucleotide sequence ID" value="NZ_CP032090.1"/>
</dbReference>
<feature type="active site" description="Proton donor/acceptor" evidence="7">
    <location>
        <position position="434"/>
    </location>
</feature>
<accession>A0AAD0RZX8</accession>
<evidence type="ECO:0000256" key="8">
    <source>
        <dbReference type="SAM" id="SignalP"/>
    </source>
</evidence>
<dbReference type="GeneID" id="99505763"/>
<proteinExistence type="inferred from homology"/>
<dbReference type="SUPFAM" id="SSF47090">
    <property type="entry name" value="PGBD-like"/>
    <property type="match status" value="1"/>
</dbReference>
<evidence type="ECO:0000313" key="11">
    <source>
        <dbReference type="Proteomes" id="UP000264605"/>
    </source>
</evidence>
<dbReference type="Proteomes" id="UP000264605">
    <property type="component" value="Chromosome"/>
</dbReference>
<dbReference type="InterPro" id="IPR002477">
    <property type="entry name" value="Peptidoglycan-bd-like"/>
</dbReference>
<dbReference type="InterPro" id="IPR005490">
    <property type="entry name" value="LD_TPept_cat_dom"/>
</dbReference>
<dbReference type="GO" id="GO:0016740">
    <property type="term" value="F:transferase activity"/>
    <property type="evidence" value="ECO:0007669"/>
    <property type="project" value="UniProtKB-KW"/>
</dbReference>
<dbReference type="SUPFAM" id="SSF141523">
    <property type="entry name" value="L,D-transpeptidase catalytic domain-like"/>
    <property type="match status" value="1"/>
</dbReference>
<dbReference type="InterPro" id="IPR036365">
    <property type="entry name" value="PGBD-like_sf"/>
</dbReference>
<evidence type="ECO:0000256" key="4">
    <source>
        <dbReference type="ARBA" id="ARBA00022960"/>
    </source>
</evidence>